<organism evidence="3 4">
    <name type="scientific">Porites evermanni</name>
    <dbReference type="NCBI Taxonomy" id="104178"/>
    <lineage>
        <taxon>Eukaryota</taxon>
        <taxon>Metazoa</taxon>
        <taxon>Cnidaria</taxon>
        <taxon>Anthozoa</taxon>
        <taxon>Hexacorallia</taxon>
        <taxon>Scleractinia</taxon>
        <taxon>Fungiina</taxon>
        <taxon>Poritidae</taxon>
        <taxon>Porites</taxon>
    </lineage>
</organism>
<feature type="region of interest" description="Disordered" evidence="1">
    <location>
        <begin position="157"/>
        <end position="176"/>
    </location>
</feature>
<comment type="caution">
    <text evidence="3">The sequence shown here is derived from an EMBL/GenBank/DDBJ whole genome shotgun (WGS) entry which is preliminary data.</text>
</comment>
<dbReference type="EMBL" id="CALNXI010000180">
    <property type="protein sequence ID" value="CAH3021374.1"/>
    <property type="molecule type" value="Genomic_DNA"/>
</dbReference>
<evidence type="ECO:0000256" key="1">
    <source>
        <dbReference type="SAM" id="MobiDB-lite"/>
    </source>
</evidence>
<dbReference type="Gene3D" id="1.10.10.60">
    <property type="entry name" value="Homeodomain-like"/>
    <property type="match status" value="1"/>
</dbReference>
<reference evidence="3 4" key="1">
    <citation type="submission" date="2022-05" db="EMBL/GenBank/DDBJ databases">
        <authorList>
            <consortium name="Genoscope - CEA"/>
            <person name="William W."/>
        </authorList>
    </citation>
    <scope>NUCLEOTIDE SEQUENCE [LARGE SCALE GENOMIC DNA]</scope>
</reference>
<keyword evidence="4" id="KW-1185">Reference proteome</keyword>
<dbReference type="PANTHER" id="PTHR31307">
    <property type="entry name" value="TRIHELIX TRANSCRIPTION FACTOR ASIL2"/>
    <property type="match status" value="1"/>
</dbReference>
<dbReference type="InterPro" id="IPR044823">
    <property type="entry name" value="ASIL1/2-like"/>
</dbReference>
<feature type="compositionally biased region" description="Acidic residues" evidence="1">
    <location>
        <begin position="217"/>
        <end position="229"/>
    </location>
</feature>
<dbReference type="PANTHER" id="PTHR31307:SF4">
    <property type="entry name" value="TRIHELIX TRANSCRIPTION FACTOR ASIL2"/>
    <property type="match status" value="1"/>
</dbReference>
<protein>
    <recommendedName>
        <fullName evidence="2">Myb/SANT-like DNA-binding domain-containing protein</fullName>
    </recommendedName>
</protein>
<dbReference type="Proteomes" id="UP001159427">
    <property type="component" value="Unassembled WGS sequence"/>
</dbReference>
<proteinExistence type="predicted"/>
<feature type="domain" description="Myb/SANT-like DNA-binding" evidence="2">
    <location>
        <begin position="99"/>
        <end position="183"/>
    </location>
</feature>
<feature type="compositionally biased region" description="Low complexity" evidence="1">
    <location>
        <begin position="199"/>
        <end position="212"/>
    </location>
</feature>
<dbReference type="Pfam" id="PF13837">
    <property type="entry name" value="Myb_DNA-bind_4"/>
    <property type="match status" value="1"/>
</dbReference>
<feature type="compositionally biased region" description="Basic and acidic residues" evidence="1">
    <location>
        <begin position="157"/>
        <end position="174"/>
    </location>
</feature>
<evidence type="ECO:0000259" key="2">
    <source>
        <dbReference type="Pfam" id="PF13837"/>
    </source>
</evidence>
<accession>A0ABN8M3S8</accession>
<name>A0ABN8M3S8_9CNID</name>
<feature type="compositionally biased region" description="Pro residues" evidence="1">
    <location>
        <begin position="70"/>
        <end position="79"/>
    </location>
</feature>
<feature type="compositionally biased region" description="Basic and acidic residues" evidence="1">
    <location>
        <begin position="259"/>
        <end position="282"/>
    </location>
</feature>
<feature type="region of interest" description="Disordered" evidence="1">
    <location>
        <begin position="62"/>
        <end position="99"/>
    </location>
</feature>
<dbReference type="InterPro" id="IPR044822">
    <property type="entry name" value="Myb_DNA-bind_4"/>
</dbReference>
<sequence>MNPGFRNNFPGFWDIHSDQMMNPNEAQDRYRPGQLFLRQQIPQNTFPPATAVLAPFQPAQAGCSSTAPLPLAPTPPETPEPQEVSESGNSGKAGRGYGKWGEEEEKLLVQLWCDKHTRLESRQARQVWEEIAQEISKIRKVTSAQCQRKMKYLKDRYKEAKDHNRHKTGGERKTSPFYDEINSVLGCRDIVTFSHIEESAPGSSSSSPNSNGKEGGPEDDETVDDEEFEQSLAAFGLKRKKERKSQRDERKRAKGTKAPRKEQEEGDTLFRESMKKLQEQGDKISGVLESMERNQAQQLQLINQFMNNFMQAMQSSKDK</sequence>
<evidence type="ECO:0000313" key="3">
    <source>
        <dbReference type="EMBL" id="CAH3021374.1"/>
    </source>
</evidence>
<feature type="region of interest" description="Disordered" evidence="1">
    <location>
        <begin position="198"/>
        <end position="282"/>
    </location>
</feature>
<evidence type="ECO:0000313" key="4">
    <source>
        <dbReference type="Proteomes" id="UP001159427"/>
    </source>
</evidence>
<gene>
    <name evidence="3" type="ORF">PEVE_00011173</name>
</gene>